<dbReference type="Pfam" id="PF02751">
    <property type="entry name" value="TFIIA_gamma_C"/>
    <property type="match status" value="1"/>
</dbReference>
<evidence type="ECO:0000256" key="1">
    <source>
        <dbReference type="ARBA" id="ARBA00004123"/>
    </source>
</evidence>
<dbReference type="SUPFAM" id="SSF50784">
    <property type="entry name" value="Transcription factor IIA (TFIIA), beta-barrel domain"/>
    <property type="match status" value="1"/>
</dbReference>
<dbReference type="GO" id="GO:0005672">
    <property type="term" value="C:transcription factor TFIIA complex"/>
    <property type="evidence" value="ECO:0007669"/>
    <property type="project" value="InterPro"/>
</dbReference>
<accession>A0A1I7ZUL6</accession>
<dbReference type="InterPro" id="IPR009083">
    <property type="entry name" value="TFIIA_a-hlx"/>
</dbReference>
<dbReference type="WBParaSite" id="L893_g29785.t1">
    <property type="protein sequence ID" value="L893_g29785.t1"/>
    <property type="gene ID" value="L893_g29785"/>
</dbReference>
<comment type="similarity">
    <text evidence="2 6">Belongs to the TFIIA subunit 2 family.</text>
</comment>
<feature type="domain" description="Transcription initiation factor IIA gamma subunit N-terminal" evidence="7">
    <location>
        <begin position="3"/>
        <end position="48"/>
    </location>
</feature>
<evidence type="ECO:0000313" key="10">
    <source>
        <dbReference type="WBParaSite" id="L893_g29785.t1"/>
    </source>
</evidence>
<proteinExistence type="inferred from homology"/>
<dbReference type="Pfam" id="PF02268">
    <property type="entry name" value="TFIIA_gamma_N"/>
    <property type="match status" value="1"/>
</dbReference>
<name>A0A1I7ZUL6_9BILA</name>
<dbReference type="CDD" id="cd10014">
    <property type="entry name" value="TFIIA_gamma_C"/>
    <property type="match status" value="1"/>
</dbReference>
<evidence type="ECO:0000313" key="9">
    <source>
        <dbReference type="Proteomes" id="UP000095287"/>
    </source>
</evidence>
<evidence type="ECO:0000256" key="5">
    <source>
        <dbReference type="ARBA" id="ARBA00023242"/>
    </source>
</evidence>
<feature type="domain" description="Transcription initiation factor IIA gamma subunit C-terminal" evidence="8">
    <location>
        <begin position="62"/>
        <end position="103"/>
    </location>
</feature>
<dbReference type="Gene3D" id="1.10.287.190">
    <property type="entry name" value="Transcription factor IIA gamma subunit, alpha-helical domain"/>
    <property type="match status" value="1"/>
</dbReference>
<dbReference type="Proteomes" id="UP000095287">
    <property type="component" value="Unplaced"/>
</dbReference>
<evidence type="ECO:0000256" key="6">
    <source>
        <dbReference type="PIRNR" id="PIRNR009415"/>
    </source>
</evidence>
<dbReference type="GO" id="GO:0006367">
    <property type="term" value="P:transcription initiation at RNA polymerase II promoter"/>
    <property type="evidence" value="ECO:0007669"/>
    <property type="project" value="InterPro"/>
</dbReference>
<reference evidence="10" key="1">
    <citation type="submission" date="2016-11" db="UniProtKB">
        <authorList>
            <consortium name="WormBaseParasite"/>
        </authorList>
    </citation>
    <scope>IDENTIFICATION</scope>
</reference>
<protein>
    <recommendedName>
        <fullName evidence="6">Transcription initiation factor IIA subunit 2</fullName>
    </recommendedName>
</protein>
<evidence type="ECO:0000256" key="3">
    <source>
        <dbReference type="ARBA" id="ARBA00023015"/>
    </source>
</evidence>
<dbReference type="SUPFAM" id="SSF47396">
    <property type="entry name" value="Transcription factor IIA (TFIIA), alpha-helical domain"/>
    <property type="match status" value="1"/>
</dbReference>
<organism evidence="9 10">
    <name type="scientific">Steinernema glaseri</name>
    <dbReference type="NCBI Taxonomy" id="37863"/>
    <lineage>
        <taxon>Eukaryota</taxon>
        <taxon>Metazoa</taxon>
        <taxon>Ecdysozoa</taxon>
        <taxon>Nematoda</taxon>
        <taxon>Chromadorea</taxon>
        <taxon>Rhabditida</taxon>
        <taxon>Tylenchina</taxon>
        <taxon>Panagrolaimomorpha</taxon>
        <taxon>Strongyloidoidea</taxon>
        <taxon>Steinernematidae</taxon>
        <taxon>Steinernema</taxon>
    </lineage>
</organism>
<dbReference type="AlphaFoldDB" id="A0A1I7ZUL6"/>
<dbReference type="Gene3D" id="2.30.18.10">
    <property type="entry name" value="Transcription factor IIA (TFIIA), beta-barrel domain"/>
    <property type="match status" value="1"/>
</dbReference>
<sequence>MAYQMYRSTTLGDALQSTLDDFVADGQIPRNLANIILRVFDVTFADTLTTRASNRITFKAEKLRVYRFCDNVWTFLLEDVDFRDMYLRVTEPVDRLKIVACDGRPPVFKNPLQCRK</sequence>
<dbReference type="FunFam" id="2.30.18.10:FF:000001">
    <property type="entry name" value="Transcription initiation factor IIA subunit 2"/>
    <property type="match status" value="1"/>
</dbReference>
<keyword evidence="4 6" id="KW-0804">Transcription</keyword>
<comment type="subcellular location">
    <subcellularLocation>
        <location evidence="1 6">Nucleus</location>
    </subcellularLocation>
</comment>
<dbReference type="InterPro" id="IPR015871">
    <property type="entry name" value="TFIIA_gsu_C"/>
</dbReference>
<dbReference type="PIRSF" id="PIRSF009415">
    <property type="entry name" value="Hum_TFIIA_gamma"/>
    <property type="match status" value="1"/>
</dbReference>
<evidence type="ECO:0000259" key="8">
    <source>
        <dbReference type="Pfam" id="PF02751"/>
    </source>
</evidence>
<keyword evidence="9" id="KW-1185">Reference proteome</keyword>
<dbReference type="InterPro" id="IPR015872">
    <property type="entry name" value="TFIIA_gsu_N"/>
</dbReference>
<dbReference type="PANTHER" id="PTHR10966">
    <property type="entry name" value="TRANSCRIPTION INITIATION FACTOR IIA SUBUNIT 2"/>
    <property type="match status" value="1"/>
</dbReference>
<evidence type="ECO:0000259" key="7">
    <source>
        <dbReference type="Pfam" id="PF02268"/>
    </source>
</evidence>
<dbReference type="InterPro" id="IPR003194">
    <property type="entry name" value="TFIIA_gsu"/>
</dbReference>
<dbReference type="InterPro" id="IPR009088">
    <property type="entry name" value="TFIIA_b-brl"/>
</dbReference>
<comment type="function">
    <text evidence="6">TFIIA is a component of the transcription machinery of RNA polymerase II and plays an important role in transcriptional activation.</text>
</comment>
<keyword evidence="3 6" id="KW-0805">Transcription regulation</keyword>
<evidence type="ECO:0000256" key="4">
    <source>
        <dbReference type="ARBA" id="ARBA00023163"/>
    </source>
</evidence>
<evidence type="ECO:0000256" key="2">
    <source>
        <dbReference type="ARBA" id="ARBA00007675"/>
    </source>
</evidence>
<keyword evidence="5 6" id="KW-0539">Nucleus</keyword>